<organism evidence="2 3">
    <name type="scientific">Saccharothrix australiensis</name>
    <dbReference type="NCBI Taxonomy" id="2072"/>
    <lineage>
        <taxon>Bacteria</taxon>
        <taxon>Bacillati</taxon>
        <taxon>Actinomycetota</taxon>
        <taxon>Actinomycetes</taxon>
        <taxon>Pseudonocardiales</taxon>
        <taxon>Pseudonocardiaceae</taxon>
        <taxon>Saccharothrix</taxon>
    </lineage>
</organism>
<evidence type="ECO:0000256" key="1">
    <source>
        <dbReference type="SAM" id="MobiDB-lite"/>
    </source>
</evidence>
<name>A0A495VZI7_9PSEU</name>
<dbReference type="Proteomes" id="UP000282084">
    <property type="component" value="Unassembled WGS sequence"/>
</dbReference>
<dbReference type="RefSeq" id="WP_121006383.1">
    <property type="nucleotide sequence ID" value="NZ_RBXO01000001.1"/>
</dbReference>
<comment type="caution">
    <text evidence="2">The sequence shown here is derived from an EMBL/GenBank/DDBJ whole genome shotgun (WGS) entry which is preliminary data.</text>
</comment>
<sequence>MRPRNRTPNDLLRALLREARWTNHSFALAVNRVAAETGARLHYDRTSVSHWLAGTRPRPPVPAFAAEALSRRLRRPVPPADTGLVDPAAEDAVQDPASGLGALRRLVGLDLDPRRRAALRDHPFQVGWSAVPPWRERSGGARTPATAGGPEYGPVSALTVMTAAFAAADQAFGGGHARSALVAYLADDVLGRLRPAPAGDVREQLVSAASALTYLVGFMCFDDLHHHLAQHYFRTALHLVDEVGDSVGHSVALRGMSAQACFLGHHRHAARLADAAVDRAGGCAPPGTHAVLLGQAAVAHAALADRRAALDRLAAAERRLERADHASRPPGCTDRADVAHLAGQALALLGEHRQAEDALRASLRHRPEAERRSRLLTTHQLAELHLRRGNPEQACRIWQHFLDECSWVCSGRVRWALDSLWGRLQPFRANAVVHQALRRAERLMDRPSAPPGRTRAATAPRSRR</sequence>
<protein>
    <recommendedName>
        <fullName evidence="4">Tetratricopeptide repeat protein</fullName>
    </recommendedName>
</protein>
<dbReference type="InterPro" id="IPR011990">
    <property type="entry name" value="TPR-like_helical_dom_sf"/>
</dbReference>
<dbReference type="SUPFAM" id="SSF48452">
    <property type="entry name" value="TPR-like"/>
    <property type="match status" value="1"/>
</dbReference>
<gene>
    <name evidence="2" type="ORF">C8E97_3265</name>
</gene>
<keyword evidence="3" id="KW-1185">Reference proteome</keyword>
<evidence type="ECO:0008006" key="4">
    <source>
        <dbReference type="Google" id="ProtNLM"/>
    </source>
</evidence>
<evidence type="ECO:0000313" key="3">
    <source>
        <dbReference type="Proteomes" id="UP000282084"/>
    </source>
</evidence>
<dbReference type="EMBL" id="RBXO01000001">
    <property type="protein sequence ID" value="RKT54619.1"/>
    <property type="molecule type" value="Genomic_DNA"/>
</dbReference>
<dbReference type="AlphaFoldDB" id="A0A495VZI7"/>
<feature type="compositionally biased region" description="Low complexity" evidence="1">
    <location>
        <begin position="451"/>
        <end position="464"/>
    </location>
</feature>
<proteinExistence type="predicted"/>
<dbReference type="Gene3D" id="1.25.40.10">
    <property type="entry name" value="Tetratricopeptide repeat domain"/>
    <property type="match status" value="1"/>
</dbReference>
<reference evidence="2 3" key="1">
    <citation type="submission" date="2018-10" db="EMBL/GenBank/DDBJ databases">
        <title>Sequencing the genomes of 1000 actinobacteria strains.</title>
        <authorList>
            <person name="Klenk H.-P."/>
        </authorList>
    </citation>
    <scope>NUCLEOTIDE SEQUENCE [LARGE SCALE GENOMIC DNA]</scope>
    <source>
        <strain evidence="2 3">DSM 43800</strain>
    </source>
</reference>
<feature type="region of interest" description="Disordered" evidence="1">
    <location>
        <begin position="442"/>
        <end position="464"/>
    </location>
</feature>
<dbReference type="OrthoDB" id="3213425at2"/>
<accession>A0A495VZI7</accession>
<evidence type="ECO:0000313" key="2">
    <source>
        <dbReference type="EMBL" id="RKT54619.1"/>
    </source>
</evidence>